<reference evidence="2" key="1">
    <citation type="submission" date="2025-08" db="UniProtKB">
        <authorList>
            <consortium name="Ensembl"/>
        </authorList>
    </citation>
    <scope>IDENTIFICATION</scope>
</reference>
<evidence type="ECO:0000256" key="1">
    <source>
        <dbReference type="SAM" id="MobiDB-lite"/>
    </source>
</evidence>
<dbReference type="Ensembl" id="ENSGMOT00000062464.1">
    <property type="protein sequence ID" value="ENSGMOP00000062912.1"/>
    <property type="gene ID" value="ENSGMOG00000026404.1"/>
</dbReference>
<dbReference type="AlphaFoldDB" id="A0A8C5FUU9"/>
<feature type="compositionally biased region" description="Pro residues" evidence="1">
    <location>
        <begin position="1"/>
        <end position="10"/>
    </location>
</feature>
<accession>A0A8C5FUU9</accession>
<protein>
    <submittedName>
        <fullName evidence="2">Uncharacterized protein</fullName>
    </submittedName>
</protein>
<reference evidence="2" key="2">
    <citation type="submission" date="2025-09" db="UniProtKB">
        <authorList>
            <consortium name="Ensembl"/>
        </authorList>
    </citation>
    <scope>IDENTIFICATION</scope>
</reference>
<sequence length="136" mass="14882">FPLPAPPAFNPRPAQDRAPTSLSSRHYLAGCSRDAELGPDSPAPPTLSLGRGLGLSFQEGRWVRGRGEGGGAGEESGAGKEQKRRIQRLKEENRLLKLSVEVLLDMMTMVKCVCSTKEINDICFIHNRVFATYLNS</sequence>
<organism evidence="2 3">
    <name type="scientific">Gadus morhua</name>
    <name type="common">Atlantic cod</name>
    <dbReference type="NCBI Taxonomy" id="8049"/>
    <lineage>
        <taxon>Eukaryota</taxon>
        <taxon>Metazoa</taxon>
        <taxon>Chordata</taxon>
        <taxon>Craniata</taxon>
        <taxon>Vertebrata</taxon>
        <taxon>Euteleostomi</taxon>
        <taxon>Actinopterygii</taxon>
        <taxon>Neopterygii</taxon>
        <taxon>Teleostei</taxon>
        <taxon>Neoteleostei</taxon>
        <taxon>Acanthomorphata</taxon>
        <taxon>Zeiogadaria</taxon>
        <taxon>Gadariae</taxon>
        <taxon>Gadiformes</taxon>
        <taxon>Gadoidei</taxon>
        <taxon>Gadidae</taxon>
        <taxon>Gadus</taxon>
    </lineage>
</organism>
<name>A0A8C5FUU9_GADMO</name>
<feature type="region of interest" description="Disordered" evidence="1">
    <location>
        <begin position="1"/>
        <end position="86"/>
    </location>
</feature>
<dbReference type="Proteomes" id="UP000694546">
    <property type="component" value="Chromosome 10"/>
</dbReference>
<evidence type="ECO:0000313" key="3">
    <source>
        <dbReference type="Proteomes" id="UP000694546"/>
    </source>
</evidence>
<evidence type="ECO:0000313" key="2">
    <source>
        <dbReference type="Ensembl" id="ENSGMOP00000062912.1"/>
    </source>
</evidence>
<proteinExistence type="predicted"/>
<keyword evidence="3" id="KW-1185">Reference proteome</keyword>
<dbReference type="Pfam" id="PF14645">
    <property type="entry name" value="Chibby"/>
    <property type="match status" value="1"/>
</dbReference>
<dbReference type="InterPro" id="IPR028118">
    <property type="entry name" value="Chibby_fam"/>
</dbReference>